<protein>
    <submittedName>
        <fullName evidence="2">Uncharacterized protein</fullName>
    </submittedName>
</protein>
<proteinExistence type="predicted"/>
<gene>
    <name evidence="2" type="ORF">POL68_18555</name>
</gene>
<keyword evidence="1" id="KW-0732">Signal</keyword>
<keyword evidence="3" id="KW-1185">Reference proteome</keyword>
<evidence type="ECO:0000256" key="1">
    <source>
        <dbReference type="SAM" id="SignalP"/>
    </source>
</evidence>
<accession>A0ABT5D9Y7</accession>
<dbReference type="Proteomes" id="UP001221838">
    <property type="component" value="Unassembled WGS sequence"/>
</dbReference>
<sequence>MMRHLKPLVAMSLLFLTPAISSAEESTAEDFLAERLGHVRLVPGQMVQLPTRPAHGQAAPLGPEFVTQTYMIGNWTSGRAYSIGALEGVSVLHNLDSDLFPTTMFSYSGYGQVEVPSRAPWYQFFGYTTNPNNIYGQAKTCIWQVSVSIIGGACNAHVTVNTFGEQGATCWLSGDSHVEPFHCGVYLGLGIL</sequence>
<organism evidence="2 3">
    <name type="scientific">Stigmatella ashevillensis</name>
    <dbReference type="NCBI Taxonomy" id="2995309"/>
    <lineage>
        <taxon>Bacteria</taxon>
        <taxon>Pseudomonadati</taxon>
        <taxon>Myxococcota</taxon>
        <taxon>Myxococcia</taxon>
        <taxon>Myxococcales</taxon>
        <taxon>Cystobacterineae</taxon>
        <taxon>Archangiaceae</taxon>
        <taxon>Stigmatella</taxon>
    </lineage>
</organism>
<evidence type="ECO:0000313" key="2">
    <source>
        <dbReference type="EMBL" id="MDC0710485.1"/>
    </source>
</evidence>
<dbReference type="RefSeq" id="WP_272139984.1">
    <property type="nucleotide sequence ID" value="NZ_JAQNDM010000002.1"/>
</dbReference>
<name>A0ABT5D9Y7_9BACT</name>
<evidence type="ECO:0000313" key="3">
    <source>
        <dbReference type="Proteomes" id="UP001221838"/>
    </source>
</evidence>
<feature type="chain" id="PRO_5046940996" evidence="1">
    <location>
        <begin position="24"/>
        <end position="192"/>
    </location>
</feature>
<reference evidence="2 3" key="1">
    <citation type="submission" date="2022-11" db="EMBL/GenBank/DDBJ databases">
        <title>Minimal conservation of predation-associated metabolite biosynthetic gene clusters underscores biosynthetic potential of Myxococcota including descriptions for ten novel species: Archangium lansinium sp. nov., Myxococcus landrumus sp. nov., Nannocystis bai.</title>
        <authorList>
            <person name="Ahearne A."/>
            <person name="Stevens C."/>
            <person name="Dowd S."/>
        </authorList>
    </citation>
    <scope>NUCLEOTIDE SEQUENCE [LARGE SCALE GENOMIC DNA]</scope>
    <source>
        <strain evidence="2 3">NCWAL01</strain>
    </source>
</reference>
<dbReference type="EMBL" id="JAQNDM010000002">
    <property type="protein sequence ID" value="MDC0710485.1"/>
    <property type="molecule type" value="Genomic_DNA"/>
</dbReference>
<feature type="signal peptide" evidence="1">
    <location>
        <begin position="1"/>
        <end position="23"/>
    </location>
</feature>
<comment type="caution">
    <text evidence="2">The sequence shown here is derived from an EMBL/GenBank/DDBJ whole genome shotgun (WGS) entry which is preliminary data.</text>
</comment>